<dbReference type="Gene3D" id="2.40.160.10">
    <property type="entry name" value="Porin"/>
    <property type="match status" value="1"/>
</dbReference>
<evidence type="ECO:0000256" key="1">
    <source>
        <dbReference type="ARBA" id="ARBA00004571"/>
    </source>
</evidence>
<feature type="domain" description="Porin" evidence="12">
    <location>
        <begin position="5"/>
        <end position="314"/>
    </location>
</feature>
<dbReference type="AlphaFoldDB" id="A0A5E4RPH1"/>
<dbReference type="GO" id="GO:0015288">
    <property type="term" value="F:porin activity"/>
    <property type="evidence" value="ECO:0007669"/>
    <property type="project" value="UniProtKB-KW"/>
</dbReference>
<dbReference type="GO" id="GO:0034220">
    <property type="term" value="P:monoatomic ion transmembrane transport"/>
    <property type="evidence" value="ECO:0007669"/>
    <property type="project" value="InterPro"/>
</dbReference>
<gene>
    <name evidence="13" type="ORF">PPN31114_00313</name>
</gene>
<dbReference type="GO" id="GO:0009279">
    <property type="term" value="C:cell outer membrane"/>
    <property type="evidence" value="ECO:0007669"/>
    <property type="project" value="UniProtKB-SubCell"/>
</dbReference>
<comment type="subcellular location">
    <subcellularLocation>
        <location evidence="1">Cell outer membrane</location>
        <topology evidence="1">Multi-pass membrane protein</topology>
    </subcellularLocation>
</comment>
<keyword evidence="6 11" id="KW-0732">Signal</keyword>
<dbReference type="PRINTS" id="PR00184">
    <property type="entry name" value="NEISSPPORIN"/>
</dbReference>
<dbReference type="InterPro" id="IPR002299">
    <property type="entry name" value="Porin_Neis"/>
</dbReference>
<keyword evidence="4" id="KW-1134">Transmembrane beta strand</keyword>
<dbReference type="InterPro" id="IPR001702">
    <property type="entry name" value="Porin_Gram-ve"/>
</dbReference>
<sequence length="342" mass="37824">MYKKACTALVLAHCSGASFAQTGPTLSGVVDSYFETIRAQNQTTPRMQSGGLQTSRFVFRDVEKITDTLEAQAVLEWRFRVNNGTQPVPPARDTYVALKGDFGRLLLGRMRVTSATTYGRIDPTYTGNYSVITNVIASYERWLENNTVKYETPKWNGFQVISSLSLGKQGENLQTGERKTSGQGTSTGLRYSTGPWFASLVYDNFNNAKPGESMQDVWLVGEYWIHGHYKITAAVHRYSGIYTTGKPSQQGFDWQLGGRYQFTATDELVVSLVNRNESGGSNGDATGLYVGIEHSLSKRTRLYASYARINNRGNSRYALAFDMTPLPGENTSAVALGISHAF</sequence>
<feature type="signal peptide" evidence="11">
    <location>
        <begin position="1"/>
        <end position="20"/>
    </location>
</feature>
<evidence type="ECO:0000313" key="14">
    <source>
        <dbReference type="Proteomes" id="UP000366945"/>
    </source>
</evidence>
<comment type="subunit">
    <text evidence="2">Homotrimer.</text>
</comment>
<dbReference type="SUPFAM" id="SSF56935">
    <property type="entry name" value="Porins"/>
    <property type="match status" value="1"/>
</dbReference>
<evidence type="ECO:0000259" key="12">
    <source>
        <dbReference type="Pfam" id="PF13609"/>
    </source>
</evidence>
<evidence type="ECO:0000256" key="3">
    <source>
        <dbReference type="ARBA" id="ARBA00022448"/>
    </source>
</evidence>
<dbReference type="OrthoDB" id="6975458at2"/>
<dbReference type="PANTHER" id="PTHR34501:SF9">
    <property type="entry name" value="MAJOR OUTER MEMBRANE PROTEIN P.IA"/>
    <property type="match status" value="1"/>
</dbReference>
<dbReference type="GeneID" id="300402383"/>
<dbReference type="InterPro" id="IPR033900">
    <property type="entry name" value="Gram_neg_porin_domain"/>
</dbReference>
<dbReference type="EMBL" id="CABPSK010000001">
    <property type="protein sequence ID" value="VVD65227.1"/>
    <property type="molecule type" value="Genomic_DNA"/>
</dbReference>
<dbReference type="InterPro" id="IPR023614">
    <property type="entry name" value="Porin_dom_sf"/>
</dbReference>
<evidence type="ECO:0000256" key="5">
    <source>
        <dbReference type="ARBA" id="ARBA00022692"/>
    </source>
</evidence>
<keyword evidence="9" id="KW-0472">Membrane</keyword>
<evidence type="ECO:0000256" key="9">
    <source>
        <dbReference type="ARBA" id="ARBA00023136"/>
    </source>
</evidence>
<keyword evidence="14" id="KW-1185">Reference proteome</keyword>
<dbReference type="InterPro" id="IPR050298">
    <property type="entry name" value="Gram-neg_bact_OMP"/>
</dbReference>
<evidence type="ECO:0000256" key="6">
    <source>
        <dbReference type="ARBA" id="ARBA00022729"/>
    </source>
</evidence>
<evidence type="ECO:0000256" key="10">
    <source>
        <dbReference type="ARBA" id="ARBA00023237"/>
    </source>
</evidence>
<keyword evidence="5" id="KW-0812">Transmembrane</keyword>
<keyword evidence="8" id="KW-0626">Porin</keyword>
<dbReference type="RefSeq" id="WP_150677741.1">
    <property type="nucleotide sequence ID" value="NZ_CABPSK010000001.1"/>
</dbReference>
<feature type="chain" id="PRO_5022921626" evidence="11">
    <location>
        <begin position="21"/>
        <end position="342"/>
    </location>
</feature>
<proteinExistence type="predicted"/>
<dbReference type="GO" id="GO:0046930">
    <property type="term" value="C:pore complex"/>
    <property type="evidence" value="ECO:0007669"/>
    <property type="project" value="UniProtKB-KW"/>
</dbReference>
<dbReference type="PANTHER" id="PTHR34501">
    <property type="entry name" value="PROTEIN YDDL-RELATED"/>
    <property type="match status" value="1"/>
</dbReference>
<dbReference type="Pfam" id="PF13609">
    <property type="entry name" value="Porin_4"/>
    <property type="match status" value="1"/>
</dbReference>
<name>A0A5E4RPH1_9BURK</name>
<keyword evidence="7" id="KW-0406">Ion transport</keyword>
<keyword evidence="3" id="KW-0813">Transport</keyword>
<dbReference type="Proteomes" id="UP000366945">
    <property type="component" value="Unassembled WGS sequence"/>
</dbReference>
<evidence type="ECO:0000256" key="8">
    <source>
        <dbReference type="ARBA" id="ARBA00023114"/>
    </source>
</evidence>
<reference evidence="13 14" key="1">
    <citation type="submission" date="2019-08" db="EMBL/GenBank/DDBJ databases">
        <authorList>
            <person name="Peeters C."/>
        </authorList>
    </citation>
    <scope>NUCLEOTIDE SEQUENCE [LARGE SCALE GENOMIC DNA]</scope>
    <source>
        <strain evidence="13 14">LMG 31114</strain>
    </source>
</reference>
<dbReference type="CDD" id="cd00342">
    <property type="entry name" value="gram_neg_porins"/>
    <property type="match status" value="1"/>
</dbReference>
<protein>
    <submittedName>
        <fullName evidence="13">Outer membrane porin protein 32</fullName>
    </submittedName>
</protein>
<evidence type="ECO:0000256" key="7">
    <source>
        <dbReference type="ARBA" id="ARBA00023065"/>
    </source>
</evidence>
<keyword evidence="10" id="KW-0998">Cell outer membrane</keyword>
<evidence type="ECO:0000256" key="2">
    <source>
        <dbReference type="ARBA" id="ARBA00011233"/>
    </source>
</evidence>
<organism evidence="13 14">
    <name type="scientific">Pandoraea pneumonica</name>
    <dbReference type="NCBI Taxonomy" id="2508299"/>
    <lineage>
        <taxon>Bacteria</taxon>
        <taxon>Pseudomonadati</taxon>
        <taxon>Pseudomonadota</taxon>
        <taxon>Betaproteobacteria</taxon>
        <taxon>Burkholderiales</taxon>
        <taxon>Burkholderiaceae</taxon>
        <taxon>Pandoraea</taxon>
    </lineage>
</organism>
<evidence type="ECO:0000256" key="4">
    <source>
        <dbReference type="ARBA" id="ARBA00022452"/>
    </source>
</evidence>
<accession>A0A5E4RPH1</accession>
<evidence type="ECO:0000256" key="11">
    <source>
        <dbReference type="SAM" id="SignalP"/>
    </source>
</evidence>
<dbReference type="PRINTS" id="PR00182">
    <property type="entry name" value="ECOLNEIPORIN"/>
</dbReference>
<evidence type="ECO:0000313" key="13">
    <source>
        <dbReference type="EMBL" id="VVD65227.1"/>
    </source>
</evidence>